<dbReference type="GO" id="GO:0005829">
    <property type="term" value="C:cytosol"/>
    <property type="evidence" value="ECO:0007669"/>
    <property type="project" value="TreeGrafter"/>
</dbReference>
<keyword evidence="6" id="KW-0808">Transferase</keyword>
<proteinExistence type="predicted"/>
<dbReference type="SUPFAM" id="SSF46785">
    <property type="entry name" value="Winged helix' DNA-binding domain"/>
    <property type="match status" value="1"/>
</dbReference>
<dbReference type="GO" id="GO:0003700">
    <property type="term" value="F:DNA-binding transcription factor activity"/>
    <property type="evidence" value="ECO:0007669"/>
    <property type="project" value="TreeGrafter"/>
</dbReference>
<keyword evidence="3" id="KW-0804">Transcription</keyword>
<dbReference type="GO" id="GO:0003677">
    <property type="term" value="F:DNA binding"/>
    <property type="evidence" value="ECO:0007669"/>
    <property type="project" value="UniProtKB-KW"/>
</dbReference>
<dbReference type="InterPro" id="IPR036390">
    <property type="entry name" value="WH_DNA-bd_sf"/>
</dbReference>
<dbReference type="SMART" id="SM00419">
    <property type="entry name" value="HTH_CRP"/>
    <property type="match status" value="1"/>
</dbReference>
<evidence type="ECO:0000259" key="5">
    <source>
        <dbReference type="PROSITE" id="PS51063"/>
    </source>
</evidence>
<dbReference type="RefSeq" id="WP_079468654.1">
    <property type="nucleotide sequence ID" value="NZ_FUZZ01000001.1"/>
</dbReference>
<feature type="domain" description="Cyclic nucleotide-binding" evidence="4">
    <location>
        <begin position="19"/>
        <end position="139"/>
    </location>
</feature>
<dbReference type="EMBL" id="FUZZ01000001">
    <property type="protein sequence ID" value="SKC99152.1"/>
    <property type="molecule type" value="Genomic_DNA"/>
</dbReference>
<evidence type="ECO:0000256" key="1">
    <source>
        <dbReference type="ARBA" id="ARBA00023015"/>
    </source>
</evidence>
<dbReference type="STRING" id="393003.SAMN05660461_1386"/>
<keyword evidence="1" id="KW-0805">Transcription regulation</keyword>
<keyword evidence="7" id="KW-1185">Reference proteome</keyword>
<dbReference type="InterPro" id="IPR018490">
    <property type="entry name" value="cNMP-bd_dom_sf"/>
</dbReference>
<organism evidence="6 7">
    <name type="scientific">Chitinophaga ginsengisegetis</name>
    <dbReference type="NCBI Taxonomy" id="393003"/>
    <lineage>
        <taxon>Bacteria</taxon>
        <taxon>Pseudomonadati</taxon>
        <taxon>Bacteroidota</taxon>
        <taxon>Chitinophagia</taxon>
        <taxon>Chitinophagales</taxon>
        <taxon>Chitinophagaceae</taxon>
        <taxon>Chitinophaga</taxon>
    </lineage>
</organism>
<evidence type="ECO:0000256" key="2">
    <source>
        <dbReference type="ARBA" id="ARBA00023125"/>
    </source>
</evidence>
<dbReference type="PRINTS" id="PR00034">
    <property type="entry name" value="HTHCRP"/>
</dbReference>
<dbReference type="Pfam" id="PF13545">
    <property type="entry name" value="HTH_Crp_2"/>
    <property type="match status" value="1"/>
</dbReference>
<dbReference type="GO" id="GO:0016301">
    <property type="term" value="F:kinase activity"/>
    <property type="evidence" value="ECO:0007669"/>
    <property type="project" value="UniProtKB-KW"/>
</dbReference>
<dbReference type="InterPro" id="IPR014710">
    <property type="entry name" value="RmlC-like_jellyroll"/>
</dbReference>
<gene>
    <name evidence="6" type="ORF">SAMN05660461_1386</name>
</gene>
<dbReference type="InterPro" id="IPR012318">
    <property type="entry name" value="HTH_CRP"/>
</dbReference>
<dbReference type="Gene3D" id="2.60.120.10">
    <property type="entry name" value="Jelly Rolls"/>
    <property type="match status" value="1"/>
</dbReference>
<protein>
    <submittedName>
        <fullName evidence="6">cAMP-binding domain of CRP or a regulatory subunit of cAMP-dependent protein kinases</fullName>
    </submittedName>
</protein>
<accession>A0A1T5NFK0</accession>
<dbReference type="SUPFAM" id="SSF51206">
    <property type="entry name" value="cAMP-binding domain-like"/>
    <property type="match status" value="1"/>
</dbReference>
<dbReference type="PANTHER" id="PTHR24567:SF74">
    <property type="entry name" value="HTH-TYPE TRANSCRIPTIONAL REGULATOR ARCR"/>
    <property type="match status" value="1"/>
</dbReference>
<dbReference type="PROSITE" id="PS51063">
    <property type="entry name" value="HTH_CRP_2"/>
    <property type="match status" value="1"/>
</dbReference>
<evidence type="ECO:0000313" key="6">
    <source>
        <dbReference type="EMBL" id="SKC99152.1"/>
    </source>
</evidence>
<dbReference type="InterPro" id="IPR000595">
    <property type="entry name" value="cNMP-bd_dom"/>
</dbReference>
<reference evidence="6 7" key="1">
    <citation type="submission" date="2017-02" db="EMBL/GenBank/DDBJ databases">
        <authorList>
            <person name="Peterson S.W."/>
        </authorList>
    </citation>
    <scope>NUCLEOTIDE SEQUENCE [LARGE SCALE GENOMIC DNA]</scope>
    <source>
        <strain evidence="6 7">DSM 18108</strain>
    </source>
</reference>
<dbReference type="CDD" id="cd00038">
    <property type="entry name" value="CAP_ED"/>
    <property type="match status" value="1"/>
</dbReference>
<dbReference type="PROSITE" id="PS50042">
    <property type="entry name" value="CNMP_BINDING_3"/>
    <property type="match status" value="1"/>
</dbReference>
<evidence type="ECO:0000256" key="3">
    <source>
        <dbReference type="ARBA" id="ARBA00023163"/>
    </source>
</evidence>
<evidence type="ECO:0000259" key="4">
    <source>
        <dbReference type="PROSITE" id="PS50042"/>
    </source>
</evidence>
<dbReference type="AlphaFoldDB" id="A0A1T5NFK0"/>
<dbReference type="Pfam" id="PF00027">
    <property type="entry name" value="cNMP_binding"/>
    <property type="match status" value="1"/>
</dbReference>
<feature type="domain" description="HTH crp-type" evidence="5">
    <location>
        <begin position="153"/>
        <end position="226"/>
    </location>
</feature>
<keyword evidence="2" id="KW-0238">DNA-binding</keyword>
<keyword evidence="6" id="KW-0418">Kinase</keyword>
<dbReference type="PANTHER" id="PTHR24567">
    <property type="entry name" value="CRP FAMILY TRANSCRIPTIONAL REGULATORY PROTEIN"/>
    <property type="match status" value="1"/>
</dbReference>
<dbReference type="Gene3D" id="1.10.10.10">
    <property type="entry name" value="Winged helix-like DNA-binding domain superfamily/Winged helix DNA-binding domain"/>
    <property type="match status" value="1"/>
</dbReference>
<dbReference type="InterPro" id="IPR036388">
    <property type="entry name" value="WH-like_DNA-bd_sf"/>
</dbReference>
<dbReference type="SMART" id="SM00100">
    <property type="entry name" value="cNMP"/>
    <property type="match status" value="1"/>
</dbReference>
<sequence length="235" mass="26974">MSIKGIFPIDKWDFKSESILADLPPDVYEMLIAHKSEQIYKKNEVLFREGSYPSGIFYITKGKVKKYKVDNDGKEQIIYLANTGQLIGYHAILSEDRYPDSAAVIEESTIAFIPKEDFLKALDYSPLLNNRLLKTLSHEFAVLANSLTMFAQKTVRERLALQLIIIREKYKENYVEGMSIEINISREDLASLVGTARENIVRVLTEFKEDNILETKGRKIMIKDVGKLIKIANYK</sequence>
<dbReference type="Proteomes" id="UP000190166">
    <property type="component" value="Unassembled WGS sequence"/>
</dbReference>
<dbReference type="InterPro" id="IPR050397">
    <property type="entry name" value="Env_Response_Regulators"/>
</dbReference>
<name>A0A1T5NFK0_9BACT</name>
<evidence type="ECO:0000313" key="7">
    <source>
        <dbReference type="Proteomes" id="UP000190166"/>
    </source>
</evidence>